<dbReference type="Proteomes" id="UP000283485">
    <property type="component" value="Unassembled WGS sequence"/>
</dbReference>
<dbReference type="SUPFAM" id="SSF52540">
    <property type="entry name" value="P-loop containing nucleoside triphosphate hydrolases"/>
    <property type="match status" value="1"/>
</dbReference>
<protein>
    <recommendedName>
        <fullName evidence="3">Helicase C-terminal domain-containing protein</fullName>
    </recommendedName>
</protein>
<organism evidence="1 2">
    <name type="scientific">Phocaeicola plebeius</name>
    <dbReference type="NCBI Taxonomy" id="310297"/>
    <lineage>
        <taxon>Bacteria</taxon>
        <taxon>Pseudomonadati</taxon>
        <taxon>Bacteroidota</taxon>
        <taxon>Bacteroidia</taxon>
        <taxon>Bacteroidales</taxon>
        <taxon>Bacteroidaceae</taxon>
        <taxon>Phocaeicola</taxon>
    </lineage>
</organism>
<dbReference type="AlphaFoldDB" id="A0A414R6T8"/>
<accession>A0A414R6T8</accession>
<evidence type="ECO:0000313" key="1">
    <source>
        <dbReference type="EMBL" id="RHF88752.1"/>
    </source>
</evidence>
<dbReference type="InterPro" id="IPR027417">
    <property type="entry name" value="P-loop_NTPase"/>
</dbReference>
<proteinExistence type="predicted"/>
<dbReference type="RefSeq" id="WP_118211897.1">
    <property type="nucleotide sequence ID" value="NZ_JAQDLO010000002.1"/>
</dbReference>
<comment type="caution">
    <text evidence="1">The sequence shown here is derived from an EMBL/GenBank/DDBJ whole genome shotgun (WGS) entry which is preliminary data.</text>
</comment>
<gene>
    <name evidence="1" type="ORF">DW653_11645</name>
</gene>
<name>A0A414R6T8_9BACT</name>
<dbReference type="Gene3D" id="3.40.50.300">
    <property type="entry name" value="P-loop containing nucleotide triphosphate hydrolases"/>
    <property type="match status" value="2"/>
</dbReference>
<evidence type="ECO:0008006" key="3">
    <source>
        <dbReference type="Google" id="ProtNLM"/>
    </source>
</evidence>
<sequence>MAEDIKSLAEACYELDSNYPSQFSMLNEAHFNDTDGVELVTLDEVKDSKGEYTKWTITIKQGKRIGEVMDRVPFGIINKTITGLGATTLEIMNQERDSIIVVPTKSLAYSKCKSANLSKGDGYALYFGSPIKEIKSNVTPRQVQAYLNSNNHWKKKFLVVADSLPRLIKILESNGIDVYHNYFLMVDEIDTMQADSAYRPKLEDVMDYYFKFDWKHRSAVSATLNDFSNPLLENESRVTTRWKDNPKRNIDLIYTNYVDDTTVEIIRQKLTDNPNDKILVAYNSLDGILNILEQLSKKGIVDVNKSNCGILCSERNNDKVKEYLEDADNVINEEAYLQKKIVFMTCAYFAGIDIQDQCHLITITSRLQPFTYLSIRRMEQIAGRCRNGNLSETIIYDIPQEAPDSKFQNKEEYQTSLLDRAKTYAEFMNSTKETIKRNPELEELGSFIDSFVDYSAKAKVNNNDYPIKIIRIDSIEKTFKPSFFNIDALTEKWYLVHSLYTHKDNLYKELLEQGHHINKSVNLIKQENHDTSISDIKGRNKEHRTEYVVTTLKPQLLAWSREGKDETQYQQLCKEQDKQVKNLCKEFKKLSPYIDNEILFDGLAEHFQHQKELRNYVNKVVFHIMPFDNAFKADVLAKFDYHNIQSHLGERNIGIVSTQEKLDKLKEVFRVQLRKTDISDNVLSDFFSCFFKTSRTGANDKILGLNPLDLPEPMQYIAGSINPLDLFIFP</sequence>
<reference evidence="1 2" key="1">
    <citation type="submission" date="2018-08" db="EMBL/GenBank/DDBJ databases">
        <title>A genome reference for cultivated species of the human gut microbiota.</title>
        <authorList>
            <person name="Zou Y."/>
            <person name="Xue W."/>
            <person name="Luo G."/>
        </authorList>
    </citation>
    <scope>NUCLEOTIDE SEQUENCE [LARGE SCALE GENOMIC DNA]</scope>
    <source>
        <strain evidence="1 2">AM23-23</strain>
    </source>
</reference>
<evidence type="ECO:0000313" key="2">
    <source>
        <dbReference type="Proteomes" id="UP000283485"/>
    </source>
</evidence>
<dbReference type="EMBL" id="QRHQ01000024">
    <property type="protein sequence ID" value="RHF88752.1"/>
    <property type="molecule type" value="Genomic_DNA"/>
</dbReference>